<feature type="domain" description="Ku70/Ku80 N-terminal alpha/beta" evidence="2">
    <location>
        <begin position="76"/>
        <end position="178"/>
    </location>
</feature>
<reference evidence="3 4" key="1">
    <citation type="journal article" date="2024" name="G3 (Bethesda)">
        <title>Genome assembly of Hibiscus sabdariffa L. provides insights into metabolisms of medicinal natural products.</title>
        <authorList>
            <person name="Kim T."/>
        </authorList>
    </citation>
    <scope>NUCLEOTIDE SEQUENCE [LARGE SCALE GENOMIC DNA]</scope>
    <source>
        <strain evidence="3">TK-2024</strain>
        <tissue evidence="3">Old leaves</tissue>
    </source>
</reference>
<accession>A0ABR2G6R6</accession>
<sequence>MSFFVIGHFSQSQNLGFESEKEKFYSEFPDEGRRLSTIMVAIRGALLKHLRVSATSLPFLRNPNPTPNGLFALSSTNLRSPIASSMLSKSSRKLILPSVLSKAISVLAEFCSEDAQDLGISIEFLPLSRPDSEFNVSVFYADLIGFNGQDLAQFTQSASPKLEDMKDQLRKCMFTKRIIRKIEFHIIDGLSIELNTYALSRPIVPGASIYTLISTFIEVLFGALVLFSAFIFFMFQSESCKTSISLMLSFFPFS</sequence>
<evidence type="ECO:0000313" key="4">
    <source>
        <dbReference type="Proteomes" id="UP001472677"/>
    </source>
</evidence>
<keyword evidence="1" id="KW-0472">Membrane</keyword>
<comment type="caution">
    <text evidence="3">The sequence shown here is derived from an EMBL/GenBank/DDBJ whole genome shotgun (WGS) entry which is preliminary data.</text>
</comment>
<keyword evidence="4" id="KW-1185">Reference proteome</keyword>
<name>A0ABR2G6R6_9ROSI</name>
<dbReference type="InterPro" id="IPR036465">
    <property type="entry name" value="vWFA_dom_sf"/>
</dbReference>
<feature type="transmembrane region" description="Helical" evidence="1">
    <location>
        <begin position="209"/>
        <end position="235"/>
    </location>
</feature>
<gene>
    <name evidence="3" type="ORF">V6N12_064687</name>
</gene>
<proteinExistence type="predicted"/>
<dbReference type="PANTHER" id="PTHR12604:SF2">
    <property type="entry name" value="X-RAY REPAIR CROSS-COMPLEMENTING PROTEIN 6"/>
    <property type="match status" value="1"/>
</dbReference>
<evidence type="ECO:0000259" key="2">
    <source>
        <dbReference type="Pfam" id="PF03731"/>
    </source>
</evidence>
<dbReference type="Pfam" id="PF03731">
    <property type="entry name" value="Ku_N"/>
    <property type="match status" value="1"/>
</dbReference>
<keyword evidence="1" id="KW-0812">Transmembrane</keyword>
<dbReference type="Gene3D" id="3.40.50.410">
    <property type="entry name" value="von Willebrand factor, type A domain"/>
    <property type="match status" value="1"/>
</dbReference>
<protein>
    <recommendedName>
        <fullName evidence="2">Ku70/Ku80 N-terminal alpha/beta domain-containing protein</fullName>
    </recommendedName>
</protein>
<dbReference type="Proteomes" id="UP001472677">
    <property type="component" value="Unassembled WGS sequence"/>
</dbReference>
<evidence type="ECO:0000256" key="1">
    <source>
        <dbReference type="SAM" id="Phobius"/>
    </source>
</evidence>
<evidence type="ECO:0000313" key="3">
    <source>
        <dbReference type="EMBL" id="KAK8596188.1"/>
    </source>
</evidence>
<dbReference type="EMBL" id="JBBPBM010000002">
    <property type="protein sequence ID" value="KAK8596188.1"/>
    <property type="molecule type" value="Genomic_DNA"/>
</dbReference>
<dbReference type="PANTHER" id="PTHR12604">
    <property type="entry name" value="KU AUTOANTIGEN DNA HELICASE"/>
    <property type="match status" value="1"/>
</dbReference>
<keyword evidence="1" id="KW-1133">Transmembrane helix</keyword>
<organism evidence="3 4">
    <name type="scientific">Hibiscus sabdariffa</name>
    <name type="common">roselle</name>
    <dbReference type="NCBI Taxonomy" id="183260"/>
    <lineage>
        <taxon>Eukaryota</taxon>
        <taxon>Viridiplantae</taxon>
        <taxon>Streptophyta</taxon>
        <taxon>Embryophyta</taxon>
        <taxon>Tracheophyta</taxon>
        <taxon>Spermatophyta</taxon>
        <taxon>Magnoliopsida</taxon>
        <taxon>eudicotyledons</taxon>
        <taxon>Gunneridae</taxon>
        <taxon>Pentapetalae</taxon>
        <taxon>rosids</taxon>
        <taxon>malvids</taxon>
        <taxon>Malvales</taxon>
        <taxon>Malvaceae</taxon>
        <taxon>Malvoideae</taxon>
        <taxon>Hibiscus</taxon>
    </lineage>
</organism>
<dbReference type="InterPro" id="IPR005161">
    <property type="entry name" value="Ku_N"/>
</dbReference>